<dbReference type="Proteomes" id="UP001152599">
    <property type="component" value="Unassembled WGS sequence"/>
</dbReference>
<keyword evidence="2" id="KW-1185">Reference proteome</keyword>
<comment type="caution">
    <text evidence="1">The sequence shown here is derived from an EMBL/GenBank/DDBJ whole genome shotgun (WGS) entry which is preliminary data.</text>
</comment>
<reference evidence="1" key="1">
    <citation type="submission" date="2022-07" db="EMBL/GenBank/DDBJ databases">
        <title>Description and genome-wide analysis of Profundicola chukchiensis gen. nov., sp. nov., marine bacteria isolated from bottom sediments of the Chukchi Sea.</title>
        <authorList>
            <person name="Romanenko L."/>
            <person name="Otstavnykh N."/>
            <person name="Kurilenko V."/>
            <person name="Eremeev V."/>
            <person name="Velansky P."/>
            <person name="Mikhailov V."/>
            <person name="Isaeva M."/>
        </authorList>
    </citation>
    <scope>NUCLEOTIDE SEQUENCE</scope>
    <source>
        <strain evidence="1">KMM 9713</strain>
    </source>
</reference>
<dbReference type="Pfam" id="PF08889">
    <property type="entry name" value="WbqC"/>
    <property type="match status" value="2"/>
</dbReference>
<protein>
    <submittedName>
        <fullName evidence="1">WbqC family protein</fullName>
    </submittedName>
</protein>
<evidence type="ECO:0000313" key="1">
    <source>
        <dbReference type="EMBL" id="MDG4946624.1"/>
    </source>
</evidence>
<gene>
    <name evidence="1" type="ORF">NMK71_09370</name>
</gene>
<dbReference type="InterPro" id="IPR014985">
    <property type="entry name" value="WbqC"/>
</dbReference>
<organism evidence="1 2">
    <name type="scientific">Profundicola chukchiensis</name>
    <dbReference type="NCBI Taxonomy" id="2961959"/>
    <lineage>
        <taxon>Bacteria</taxon>
        <taxon>Pseudomonadati</taxon>
        <taxon>Bacteroidota</taxon>
        <taxon>Flavobacteriia</taxon>
        <taxon>Flavobacteriales</taxon>
        <taxon>Weeksellaceae</taxon>
        <taxon>Profundicola</taxon>
    </lineage>
</organism>
<name>A0A9X4MZ06_9FLAO</name>
<dbReference type="AlphaFoldDB" id="A0A9X4MZ06"/>
<evidence type="ECO:0000313" key="2">
    <source>
        <dbReference type="Proteomes" id="UP001152599"/>
    </source>
</evidence>
<dbReference type="EMBL" id="JANCMU010000005">
    <property type="protein sequence ID" value="MDG4946624.1"/>
    <property type="molecule type" value="Genomic_DNA"/>
</dbReference>
<sequence length="199" mass="23561">MSSVFTAYYFPPIEYMADFIKEESPMIDGFENMQKQSYRNRCYILSANGKQMLNIPTKKNNATRKIKDIKISYAEDWPKEHFKSFEAAYRRSPYFEFYEHHFAAILESRPTYLFDLNCLIMERLLTILQVDKKLSTTEAYSTDYNKDYRDAYNAKSNAFKNPAYPQVFEEKMEFIPNLSIIDLICNEGPQSKIYLNNLI</sequence>
<proteinExistence type="predicted"/>
<dbReference type="RefSeq" id="WP_304420978.1">
    <property type="nucleotide sequence ID" value="NZ_JANCMU010000005.1"/>
</dbReference>
<accession>A0A9X4MZ06</accession>